<keyword evidence="1" id="KW-0472">Membrane</keyword>
<keyword evidence="3" id="KW-1185">Reference proteome</keyword>
<keyword evidence="1" id="KW-0812">Transmembrane</keyword>
<dbReference type="EMBL" id="PVEP01000005">
    <property type="protein sequence ID" value="PQV56344.1"/>
    <property type="molecule type" value="Genomic_DNA"/>
</dbReference>
<dbReference type="Proteomes" id="UP000238338">
    <property type="component" value="Unassembled WGS sequence"/>
</dbReference>
<evidence type="ECO:0000313" key="2">
    <source>
        <dbReference type="EMBL" id="PQV56344.1"/>
    </source>
</evidence>
<reference evidence="2 3" key="1">
    <citation type="submission" date="2018-02" db="EMBL/GenBank/DDBJ databases">
        <title>Genomic Encyclopedia of Archaeal and Bacterial Type Strains, Phase II (KMG-II): from individual species to whole genera.</title>
        <authorList>
            <person name="Goeker M."/>
        </authorList>
    </citation>
    <scope>NUCLEOTIDE SEQUENCE [LARGE SCALE GENOMIC DNA]</scope>
    <source>
        <strain evidence="2 3">DSM 18921</strain>
    </source>
</reference>
<feature type="transmembrane region" description="Helical" evidence="1">
    <location>
        <begin position="70"/>
        <end position="89"/>
    </location>
</feature>
<sequence>MIGFLRMFVFGLIGMTVAYWLLRIYFRSTRREELEKDWAAEHPDGGDPGARDAYIEAGMARYGKSLALKLIWLVYVIPTLAVFVLAFLMNQH</sequence>
<evidence type="ECO:0000256" key="1">
    <source>
        <dbReference type="SAM" id="Phobius"/>
    </source>
</evidence>
<name>A0A2S8S6D7_9RHOB</name>
<keyword evidence="1" id="KW-1133">Transmembrane helix</keyword>
<dbReference type="AlphaFoldDB" id="A0A2S8S6D7"/>
<dbReference type="OrthoDB" id="7632202at2"/>
<dbReference type="RefSeq" id="WP_105515189.1">
    <property type="nucleotide sequence ID" value="NZ_PVEP01000005.1"/>
</dbReference>
<proteinExistence type="predicted"/>
<feature type="transmembrane region" description="Helical" evidence="1">
    <location>
        <begin position="6"/>
        <end position="26"/>
    </location>
</feature>
<organism evidence="2 3">
    <name type="scientific">Albidovulum denitrificans</name>
    <dbReference type="NCBI Taxonomy" id="404881"/>
    <lineage>
        <taxon>Bacteria</taxon>
        <taxon>Pseudomonadati</taxon>
        <taxon>Pseudomonadota</taxon>
        <taxon>Alphaproteobacteria</taxon>
        <taxon>Rhodobacterales</taxon>
        <taxon>Paracoccaceae</taxon>
        <taxon>Albidovulum</taxon>
    </lineage>
</organism>
<gene>
    <name evidence="2" type="ORF">LX70_02610</name>
</gene>
<evidence type="ECO:0000313" key="3">
    <source>
        <dbReference type="Proteomes" id="UP000238338"/>
    </source>
</evidence>
<accession>A0A2S8S6D7</accession>
<comment type="caution">
    <text evidence="2">The sequence shown here is derived from an EMBL/GenBank/DDBJ whole genome shotgun (WGS) entry which is preliminary data.</text>
</comment>
<evidence type="ECO:0008006" key="4">
    <source>
        <dbReference type="Google" id="ProtNLM"/>
    </source>
</evidence>
<protein>
    <recommendedName>
        <fullName evidence="4">Cation/multidrug efflux pump</fullName>
    </recommendedName>
</protein>